<dbReference type="InterPro" id="IPR004161">
    <property type="entry name" value="EFTu-like_2"/>
</dbReference>
<dbReference type="NCBIfam" id="TIGR00487">
    <property type="entry name" value="IF-2"/>
    <property type="match status" value="1"/>
</dbReference>
<dbReference type="Gene3D" id="1.10.10.2480">
    <property type="match status" value="1"/>
</dbReference>
<dbReference type="InterPro" id="IPR053905">
    <property type="entry name" value="EF-G-like_DII"/>
</dbReference>
<feature type="compositionally biased region" description="Acidic residues" evidence="12">
    <location>
        <begin position="97"/>
        <end position="123"/>
    </location>
</feature>
<dbReference type="PANTHER" id="PTHR43381:SF5">
    <property type="entry name" value="TR-TYPE G DOMAIN-CONTAINING PROTEIN"/>
    <property type="match status" value="1"/>
</dbReference>
<accession>A0AAE5CDP3</accession>
<evidence type="ECO:0000256" key="6">
    <source>
        <dbReference type="ARBA" id="ARBA00022741"/>
    </source>
</evidence>
<dbReference type="FunFam" id="2.40.30.10:FF:000008">
    <property type="entry name" value="Translation initiation factor IF-2"/>
    <property type="match status" value="1"/>
</dbReference>
<dbReference type="NCBIfam" id="TIGR00231">
    <property type="entry name" value="small_GTP"/>
    <property type="match status" value="1"/>
</dbReference>
<dbReference type="CDD" id="cd03692">
    <property type="entry name" value="mtIF2_IVc"/>
    <property type="match status" value="1"/>
</dbReference>
<dbReference type="InterPro" id="IPR009000">
    <property type="entry name" value="Transl_B-barrel_sf"/>
</dbReference>
<feature type="compositionally biased region" description="Basic and acidic residues" evidence="12">
    <location>
        <begin position="22"/>
        <end position="41"/>
    </location>
</feature>
<dbReference type="Pfam" id="PF22042">
    <property type="entry name" value="EF-G_D2"/>
    <property type="match status" value="1"/>
</dbReference>
<dbReference type="InterPro" id="IPR044145">
    <property type="entry name" value="IF2_II"/>
</dbReference>
<dbReference type="PROSITE" id="PS01176">
    <property type="entry name" value="IF2"/>
    <property type="match status" value="1"/>
</dbReference>
<protein>
    <recommendedName>
        <fullName evidence="3 9">Translation initiation factor IF-2</fullName>
    </recommendedName>
</protein>
<dbReference type="EMBL" id="JAACAK010000114">
    <property type="protein sequence ID" value="NIR76214.1"/>
    <property type="molecule type" value="Genomic_DNA"/>
</dbReference>
<keyword evidence="6 9" id="KW-0547">Nucleotide-binding</keyword>
<dbReference type="FunFam" id="2.40.30.10:FF:000007">
    <property type="entry name" value="Translation initiation factor IF-2"/>
    <property type="match status" value="1"/>
</dbReference>
<comment type="function">
    <text evidence="9 10">One of the essential components for the initiation of protein synthesis. Protects formylmethionyl-tRNA from spontaneous hydrolysis and promotes its binding to the 30S ribosomal subunits. Also involved in the hydrolysis of GTP during the formation of the 70S ribosomal complex.</text>
</comment>
<evidence type="ECO:0000256" key="5">
    <source>
        <dbReference type="ARBA" id="ARBA00022540"/>
    </source>
</evidence>
<dbReference type="SUPFAM" id="SSF52540">
    <property type="entry name" value="P-loop containing nucleoside triphosphate hydrolases"/>
    <property type="match status" value="1"/>
</dbReference>
<dbReference type="Proteomes" id="UP000702544">
    <property type="component" value="Unassembled WGS sequence"/>
</dbReference>
<keyword evidence="8 9" id="KW-0342">GTP-binding</keyword>
<keyword evidence="5 9" id="KW-0396">Initiation factor</keyword>
<dbReference type="Pfam" id="PF03144">
    <property type="entry name" value="GTP_EFTU_D2"/>
    <property type="match status" value="1"/>
</dbReference>
<organism evidence="14 15">
    <name type="scientific">Candidatus Kutchimonas denitrificans</name>
    <dbReference type="NCBI Taxonomy" id="3056748"/>
    <lineage>
        <taxon>Bacteria</taxon>
        <taxon>Pseudomonadati</taxon>
        <taxon>Gemmatimonadota</taxon>
        <taxon>Gemmatimonadia</taxon>
        <taxon>Candidatus Palauibacterales</taxon>
        <taxon>Candidatus Palauibacteraceae</taxon>
        <taxon>Candidatus Kutchimonas</taxon>
    </lineage>
</organism>
<dbReference type="GO" id="GO:0003924">
    <property type="term" value="F:GTPase activity"/>
    <property type="evidence" value="ECO:0007669"/>
    <property type="project" value="UniProtKB-UniRule"/>
</dbReference>
<feature type="compositionally biased region" description="Basic and acidic residues" evidence="12">
    <location>
        <begin position="219"/>
        <end position="240"/>
    </location>
</feature>
<dbReference type="Pfam" id="PF11987">
    <property type="entry name" value="IF-2"/>
    <property type="match status" value="1"/>
</dbReference>
<dbReference type="Gene3D" id="3.40.50.10050">
    <property type="entry name" value="Translation initiation factor IF- 2, domain 3"/>
    <property type="match status" value="1"/>
</dbReference>
<comment type="caution">
    <text evidence="9">Lacks conserved residue(s) required for the propagation of feature annotation.</text>
</comment>
<evidence type="ECO:0000256" key="7">
    <source>
        <dbReference type="ARBA" id="ARBA00022917"/>
    </source>
</evidence>
<evidence type="ECO:0000313" key="15">
    <source>
        <dbReference type="Proteomes" id="UP000702544"/>
    </source>
</evidence>
<evidence type="ECO:0000256" key="10">
    <source>
        <dbReference type="RuleBase" id="RU000644"/>
    </source>
</evidence>
<evidence type="ECO:0000256" key="4">
    <source>
        <dbReference type="ARBA" id="ARBA00022490"/>
    </source>
</evidence>
<evidence type="ECO:0000256" key="1">
    <source>
        <dbReference type="ARBA" id="ARBA00004496"/>
    </source>
</evidence>
<dbReference type="InterPro" id="IPR027417">
    <property type="entry name" value="P-loop_NTPase"/>
</dbReference>
<dbReference type="CDD" id="cd03702">
    <property type="entry name" value="IF2_mtIF2_II"/>
    <property type="match status" value="1"/>
</dbReference>
<keyword evidence="4 9" id="KW-0963">Cytoplasm</keyword>
<dbReference type="InterPro" id="IPR000178">
    <property type="entry name" value="TF_IF2_bacterial-like"/>
</dbReference>
<dbReference type="Pfam" id="PF00009">
    <property type="entry name" value="GTP_EFTU"/>
    <property type="match status" value="1"/>
</dbReference>
<feature type="region of interest" description="Disordered" evidence="12">
    <location>
        <begin position="1"/>
        <end position="240"/>
    </location>
</feature>
<dbReference type="GO" id="GO:0005829">
    <property type="term" value="C:cytosol"/>
    <property type="evidence" value="ECO:0007669"/>
    <property type="project" value="TreeGrafter"/>
</dbReference>
<dbReference type="AlphaFoldDB" id="A0AAE5CDP3"/>
<dbReference type="CDD" id="cd01887">
    <property type="entry name" value="IF2_eIF5B"/>
    <property type="match status" value="1"/>
</dbReference>
<dbReference type="InterPro" id="IPR000795">
    <property type="entry name" value="T_Tr_GTP-bd_dom"/>
</dbReference>
<evidence type="ECO:0000313" key="14">
    <source>
        <dbReference type="EMBL" id="NIR76214.1"/>
    </source>
</evidence>
<evidence type="ECO:0000259" key="13">
    <source>
        <dbReference type="PROSITE" id="PS51722"/>
    </source>
</evidence>
<evidence type="ECO:0000256" key="12">
    <source>
        <dbReference type="SAM" id="MobiDB-lite"/>
    </source>
</evidence>
<dbReference type="InterPro" id="IPR036925">
    <property type="entry name" value="TIF_IF2_dom3_sf"/>
</dbReference>
<comment type="similarity">
    <text evidence="2 9 10">Belongs to the TRAFAC class translation factor GTPase superfamily. Classic translation factor GTPase family. IF-2 subfamily.</text>
</comment>
<dbReference type="Pfam" id="PF04760">
    <property type="entry name" value="IF2_N"/>
    <property type="match status" value="1"/>
</dbReference>
<evidence type="ECO:0000256" key="9">
    <source>
        <dbReference type="HAMAP-Rule" id="MF_00100"/>
    </source>
</evidence>
<dbReference type="InterPro" id="IPR005225">
    <property type="entry name" value="Small_GTP-bd"/>
</dbReference>
<comment type="caution">
    <text evidence="14">The sequence shown here is derived from an EMBL/GenBank/DDBJ whole genome shotgun (WGS) entry which is preliminary data.</text>
</comment>
<feature type="binding site" evidence="9">
    <location>
        <begin position="378"/>
        <end position="382"/>
    </location>
    <ligand>
        <name>GTP</name>
        <dbReference type="ChEBI" id="CHEBI:37565"/>
    </ligand>
</feature>
<dbReference type="PANTHER" id="PTHR43381">
    <property type="entry name" value="TRANSLATION INITIATION FACTOR IF-2-RELATED"/>
    <property type="match status" value="1"/>
</dbReference>
<comment type="subcellular location">
    <subcellularLocation>
        <location evidence="1 9 11">Cytoplasm</location>
    </subcellularLocation>
</comment>
<dbReference type="SUPFAM" id="SSF50447">
    <property type="entry name" value="Translation proteins"/>
    <property type="match status" value="2"/>
</dbReference>
<dbReference type="InterPro" id="IPR023115">
    <property type="entry name" value="TIF_IF2_dom3"/>
</dbReference>
<dbReference type="InterPro" id="IPR015760">
    <property type="entry name" value="TIF_IF2"/>
</dbReference>
<gene>
    <name evidence="9 14" type="primary">infB</name>
    <name evidence="14" type="ORF">GWO12_14050</name>
</gene>
<dbReference type="GO" id="GO:0005525">
    <property type="term" value="F:GTP binding"/>
    <property type="evidence" value="ECO:0007669"/>
    <property type="project" value="UniProtKB-KW"/>
</dbReference>
<feature type="binding site" evidence="9">
    <location>
        <begin position="432"/>
        <end position="435"/>
    </location>
    <ligand>
        <name>GTP</name>
        <dbReference type="ChEBI" id="CHEBI:37565"/>
    </ligand>
</feature>
<dbReference type="PROSITE" id="PS51722">
    <property type="entry name" value="G_TR_2"/>
    <property type="match status" value="1"/>
</dbReference>
<dbReference type="GO" id="GO:0003743">
    <property type="term" value="F:translation initiation factor activity"/>
    <property type="evidence" value="ECO:0007669"/>
    <property type="project" value="UniProtKB-UniRule"/>
</dbReference>
<evidence type="ECO:0000256" key="2">
    <source>
        <dbReference type="ARBA" id="ARBA00007733"/>
    </source>
</evidence>
<dbReference type="SUPFAM" id="SSF52156">
    <property type="entry name" value="Initiation factor IF2/eIF5b, domain 3"/>
    <property type="match status" value="1"/>
</dbReference>
<name>A0AAE5CDP3_9BACT</name>
<sequence length="832" mass="91601">MEIPVRSHMSSLDDGQVARVRTRMERDKRRPEKAGKSDQAARRRRRRRVVEKKPEPAEVEVLEEAELVAAEEEAEEVPEEAVEPVETEEVVAPAAEAAEEEVAAEAEEEVEEEAEAEEYEEKVEELVAGAEEYEEEEEVPPPPTPAVRRPAAEKPAAKAPAGRVRIQAEGYTLDGRRRRRGRKKKKRTRVDQEAVQENIKKTLAKMEGAPTTTRRRRRDSSEKLEREAAEAERRAEEERSTIRVPEFLTVAELADLMGVAANQIITSAFKNLGMMVTINQRLDFDQIELISEELGFKAVRVDEYDTDVISEVQEADPERLETRPPVVTVMGHVDHGKTLLLDHIRKTNVIAGEAGGITQHVGAYHVDVDDGRSITFLDTPGHAAFTAMRARGADVTDIVILVVAADDGVMPQTKEAISHAKNAGKPIVVAVNKIDLPAANPTKVKQELLEHEVVIEEFGGDVLASEISAKTGDGIDDLLEKVLLQAELLELQADPDLAARGTVIEAELDKGMGPVATVLITAGTLEVGDGFVCGVYAGRVRAMLDERGNNVDSAGPGMPVRVLGFEGVPQAGESLIVLDYDRAREITGRRQQIEREKEMRRKSQVSRLEDVFEAVKAGEKTQLPLIIKGDTDGSVQALSDELEALSTDEVEVQVIHRAVGAISETDVLLAQTSGAIIIGFHVRPERKARELAEREGVDIRSYRVIYEAAEEIKAALEGMLAPEEKEVVLGTAEVRQLFRVPKVGTVAGCYVSDGVIERNAPIRVLREHVVVYEGRLDSLKRFKDDVKEVKSGYECGLHIENYNDVKVGDVLESYRIEKIARTLDGGVGAQAE</sequence>
<dbReference type="Gene3D" id="3.40.50.300">
    <property type="entry name" value="P-loop containing nucleotide triphosphate hydrolases"/>
    <property type="match status" value="1"/>
</dbReference>
<dbReference type="HAMAP" id="MF_00100_B">
    <property type="entry name" value="IF_2_B"/>
    <property type="match status" value="1"/>
</dbReference>
<proteinExistence type="inferred from homology"/>
<dbReference type="Gene3D" id="2.40.30.10">
    <property type="entry name" value="Translation factors"/>
    <property type="match status" value="2"/>
</dbReference>
<feature type="compositionally biased region" description="Basic residues" evidence="12">
    <location>
        <begin position="176"/>
        <end position="188"/>
    </location>
</feature>
<dbReference type="FunFam" id="3.40.50.10050:FF:000001">
    <property type="entry name" value="Translation initiation factor IF-2"/>
    <property type="match status" value="1"/>
</dbReference>
<keyword evidence="7 9" id="KW-0648">Protein biosynthesis</keyword>
<dbReference type="FunFam" id="3.40.50.300:FF:000019">
    <property type="entry name" value="Translation initiation factor IF-2"/>
    <property type="match status" value="1"/>
</dbReference>
<evidence type="ECO:0000256" key="11">
    <source>
        <dbReference type="RuleBase" id="RU000645"/>
    </source>
</evidence>
<feature type="binding site" evidence="9">
    <location>
        <begin position="331"/>
        <end position="338"/>
    </location>
    <ligand>
        <name>GTP</name>
        <dbReference type="ChEBI" id="CHEBI:37565"/>
    </ligand>
</feature>
<evidence type="ECO:0000256" key="8">
    <source>
        <dbReference type="ARBA" id="ARBA00023134"/>
    </source>
</evidence>
<reference evidence="14 15" key="1">
    <citation type="submission" date="2020-01" db="EMBL/GenBank/DDBJ databases">
        <title>Genomes assembled from Gulf of Kutch pelagic sediment metagenomes.</title>
        <authorList>
            <person name="Chandrashekar M."/>
            <person name="Mahajan M.S."/>
            <person name="Dave K.J."/>
            <person name="Vatsa P."/>
            <person name="Nathani N.M."/>
        </authorList>
    </citation>
    <scope>NUCLEOTIDE SEQUENCE [LARGE SCALE GENOMIC DNA]</scope>
    <source>
        <strain evidence="14">KS3-K002</strain>
    </source>
</reference>
<feature type="domain" description="Tr-type G" evidence="13">
    <location>
        <begin position="322"/>
        <end position="492"/>
    </location>
</feature>
<dbReference type="InterPro" id="IPR006847">
    <property type="entry name" value="IF2_N"/>
</dbReference>
<feature type="compositionally biased region" description="Acidic residues" evidence="12">
    <location>
        <begin position="57"/>
        <end position="89"/>
    </location>
</feature>
<evidence type="ECO:0000256" key="3">
    <source>
        <dbReference type="ARBA" id="ARBA00020675"/>
    </source>
</evidence>